<gene>
    <name evidence="2" type="ORF">ACD_4C00350G0001</name>
</gene>
<keyword evidence="1" id="KW-0472">Membrane</keyword>
<evidence type="ECO:0000256" key="1">
    <source>
        <dbReference type="SAM" id="Phobius"/>
    </source>
</evidence>
<feature type="transmembrane region" description="Helical" evidence="1">
    <location>
        <begin position="143"/>
        <end position="165"/>
    </location>
</feature>
<evidence type="ECO:0008006" key="3">
    <source>
        <dbReference type="Google" id="ProtNLM"/>
    </source>
</evidence>
<accession>K2GSI1</accession>
<keyword evidence="1" id="KW-0812">Transmembrane</keyword>
<dbReference type="AlphaFoldDB" id="K2GSI1"/>
<dbReference type="EMBL" id="AMFJ01000866">
    <property type="protein sequence ID" value="EKE26265.1"/>
    <property type="molecule type" value="Genomic_DNA"/>
</dbReference>
<name>K2GSI1_9BACT</name>
<comment type="caution">
    <text evidence="2">The sequence shown here is derived from an EMBL/GenBank/DDBJ whole genome shotgun (WGS) entry which is preliminary data.</text>
</comment>
<sequence length="538" mass="63753">MNSTNKKLKISNSDTILDIVSLIEKEAIVSSSIYLEVEENDALKNFFNLKLLLFKFNSVKFHIITGDKDLKILWEKLWIKFFYKSDDIEFEENFWKKHILKYNFTFFEFLIYEIKKIFSRIVFFFKKRTLKSRNKKIIEDSNFFLLIFWLIISLSLLSFIFYFAVSKTYVYISPELGIKTVSRNIIFSENWKDNIFDTKNIVQVKNVSVSASLDYTFNVSTIDASSAKNAYWTIDIINELPIEQIFKPNTRFVTENWLVYRSSEWIKVPWSWKAEASVIADMYDLKWNLTGKRWNISSGLTLTIPWLKFNRDKIYAKSNKDFVWWIDPKIHILTQEEFEKFSWIIKEKLKTKASDALKEKIRNSNVQSWENYEILPVNDIIKYEIWEIFTLNNAKIWDKIDEVTLKWSINVKTYAYNKSELVSYLKAILNDSILLWTEKLINVNEDSIKVIWILSQTDNPFYMKATTELDSTTSYNFEDSSNTLTKKLKNLIVSSTKKDATSILLNDPNIANVKIDFSPFWLTRVSNNPDNIDFIIEK</sequence>
<reference evidence="2" key="1">
    <citation type="journal article" date="2012" name="Science">
        <title>Fermentation, hydrogen, and sulfur metabolism in multiple uncultivated bacterial phyla.</title>
        <authorList>
            <person name="Wrighton K.C."/>
            <person name="Thomas B.C."/>
            <person name="Sharon I."/>
            <person name="Miller C.S."/>
            <person name="Castelle C.J."/>
            <person name="VerBerkmoes N.C."/>
            <person name="Wilkins M.J."/>
            <person name="Hettich R.L."/>
            <person name="Lipton M.S."/>
            <person name="Williams K.H."/>
            <person name="Long P.E."/>
            <person name="Banfield J.F."/>
        </authorList>
    </citation>
    <scope>NUCLEOTIDE SEQUENCE [LARGE SCALE GENOMIC DNA]</scope>
</reference>
<keyword evidence="1" id="KW-1133">Transmembrane helix</keyword>
<evidence type="ECO:0000313" key="2">
    <source>
        <dbReference type="EMBL" id="EKE26265.1"/>
    </source>
</evidence>
<organism evidence="2">
    <name type="scientific">uncultured bacterium</name>
    <name type="common">gcode 4</name>
    <dbReference type="NCBI Taxonomy" id="1234023"/>
    <lineage>
        <taxon>Bacteria</taxon>
        <taxon>environmental samples</taxon>
    </lineage>
</organism>
<proteinExistence type="predicted"/>
<protein>
    <recommendedName>
        <fullName evidence="3">Baseplate protein J-like domain-containing protein</fullName>
    </recommendedName>
</protein>